<dbReference type="RefSeq" id="WP_189050563.1">
    <property type="nucleotide sequence ID" value="NZ_BMNB01000055.1"/>
</dbReference>
<dbReference type="AlphaFoldDB" id="A0A917X3S6"/>
<sequence length="146" mass="16791">MERIEFRTVEQELDVGRVFPTLVPYLNGVPWPDLVRKAELPFARGEGKPKLAGSYVGLPKDEVRWPSRHYLGNPVLSWFGDGDTVLLGCGCGDWGCWPFTAIVRVAEDTVTWSGYRTGHRDWDYRELREITFDRVQYEEALRATAR</sequence>
<evidence type="ECO:0000313" key="2">
    <source>
        <dbReference type="Proteomes" id="UP000608890"/>
    </source>
</evidence>
<keyword evidence="2" id="KW-1185">Reference proteome</keyword>
<proteinExistence type="predicted"/>
<evidence type="ECO:0000313" key="1">
    <source>
        <dbReference type="EMBL" id="GGM67009.1"/>
    </source>
</evidence>
<reference evidence="1" key="1">
    <citation type="journal article" date="2014" name="Int. J. Syst. Evol. Microbiol.">
        <title>Complete genome sequence of Corynebacterium casei LMG S-19264T (=DSM 44701T), isolated from a smear-ripened cheese.</title>
        <authorList>
            <consortium name="US DOE Joint Genome Institute (JGI-PGF)"/>
            <person name="Walter F."/>
            <person name="Albersmeier A."/>
            <person name="Kalinowski J."/>
            <person name="Ruckert C."/>
        </authorList>
    </citation>
    <scope>NUCLEOTIDE SEQUENCE</scope>
    <source>
        <strain evidence="1">CGMCC 4.7312</strain>
    </source>
</reference>
<dbReference type="EMBL" id="BMNB01000055">
    <property type="protein sequence ID" value="GGM67009.1"/>
    <property type="molecule type" value="Genomic_DNA"/>
</dbReference>
<organism evidence="1 2">
    <name type="scientific">Micromonospora sonchi</name>
    <dbReference type="NCBI Taxonomy" id="1763543"/>
    <lineage>
        <taxon>Bacteria</taxon>
        <taxon>Bacillati</taxon>
        <taxon>Actinomycetota</taxon>
        <taxon>Actinomycetes</taxon>
        <taxon>Micromonosporales</taxon>
        <taxon>Micromonosporaceae</taxon>
        <taxon>Micromonospora</taxon>
    </lineage>
</organism>
<accession>A0A917X3S6</accession>
<name>A0A917X3S6_9ACTN</name>
<gene>
    <name evidence="1" type="ORF">GCM10011608_60370</name>
</gene>
<protein>
    <submittedName>
        <fullName evidence="1">Uncharacterized protein</fullName>
    </submittedName>
</protein>
<dbReference type="Proteomes" id="UP000608890">
    <property type="component" value="Unassembled WGS sequence"/>
</dbReference>
<comment type="caution">
    <text evidence="1">The sequence shown here is derived from an EMBL/GenBank/DDBJ whole genome shotgun (WGS) entry which is preliminary data.</text>
</comment>
<reference evidence="1" key="2">
    <citation type="submission" date="2020-09" db="EMBL/GenBank/DDBJ databases">
        <authorList>
            <person name="Sun Q."/>
            <person name="Zhou Y."/>
        </authorList>
    </citation>
    <scope>NUCLEOTIDE SEQUENCE</scope>
    <source>
        <strain evidence="1">CGMCC 4.7312</strain>
    </source>
</reference>